<dbReference type="OrthoDB" id="152385at2759"/>
<dbReference type="InterPro" id="IPR007110">
    <property type="entry name" value="Ig-like_dom"/>
</dbReference>
<sequence length="107" mass="12617">MAMFRCHVPNYMRNYLNISWLKNDHLIDSDLYNEINHRKALKMFTLDGYLYVIGVNREDTFNSYKCRVVNRLTGETQSSATNGKIIITGLRLLDTKHIDYSQQIDRI</sequence>
<keyword evidence="3" id="KW-1185">Reference proteome</keyword>
<dbReference type="PROSITE" id="PS50835">
    <property type="entry name" value="IG_LIKE"/>
    <property type="match status" value="1"/>
</dbReference>
<dbReference type="Gene3D" id="2.60.40.10">
    <property type="entry name" value="Immunoglobulins"/>
    <property type="match status" value="1"/>
</dbReference>
<dbReference type="EMBL" id="NCKV01024319">
    <property type="protein sequence ID" value="RWS19618.1"/>
    <property type="molecule type" value="Genomic_DNA"/>
</dbReference>
<dbReference type="VEuPathDB" id="VectorBase:LDEU012422"/>
<dbReference type="CDD" id="cd00096">
    <property type="entry name" value="Ig"/>
    <property type="match status" value="1"/>
</dbReference>
<proteinExistence type="predicted"/>
<dbReference type="SUPFAM" id="SSF48726">
    <property type="entry name" value="Immunoglobulin"/>
    <property type="match status" value="1"/>
</dbReference>
<comment type="caution">
    <text evidence="2">The sequence shown here is derived from an EMBL/GenBank/DDBJ whole genome shotgun (WGS) entry which is preliminary data.</text>
</comment>
<gene>
    <name evidence="2" type="ORF">B4U80_03173</name>
</gene>
<protein>
    <submittedName>
        <fullName evidence="2">Down syndrome cell adhesion molecule-like protein Dscam2</fullName>
    </submittedName>
</protein>
<accession>A0A443RWW3</accession>
<reference evidence="2 3" key="1">
    <citation type="journal article" date="2018" name="Gigascience">
        <title>Genomes of trombidid mites reveal novel predicted allergens and laterally-transferred genes associated with secondary metabolism.</title>
        <authorList>
            <person name="Dong X."/>
            <person name="Chaisiri K."/>
            <person name="Xia D."/>
            <person name="Armstrong S.D."/>
            <person name="Fang Y."/>
            <person name="Donnelly M.J."/>
            <person name="Kadowaki T."/>
            <person name="McGarry J.W."/>
            <person name="Darby A.C."/>
            <person name="Makepeace B.L."/>
        </authorList>
    </citation>
    <scope>NUCLEOTIDE SEQUENCE [LARGE SCALE GENOMIC DNA]</scope>
    <source>
        <strain evidence="2">UoL-UT</strain>
    </source>
</reference>
<feature type="domain" description="Ig-like" evidence="1">
    <location>
        <begin position="1"/>
        <end position="82"/>
    </location>
</feature>
<dbReference type="InterPro" id="IPR036179">
    <property type="entry name" value="Ig-like_dom_sf"/>
</dbReference>
<dbReference type="InterPro" id="IPR003597">
    <property type="entry name" value="Ig_C1-set"/>
</dbReference>
<evidence type="ECO:0000313" key="3">
    <source>
        <dbReference type="Proteomes" id="UP000288716"/>
    </source>
</evidence>
<evidence type="ECO:0000259" key="1">
    <source>
        <dbReference type="PROSITE" id="PS50835"/>
    </source>
</evidence>
<organism evidence="2 3">
    <name type="scientific">Leptotrombidium deliense</name>
    <dbReference type="NCBI Taxonomy" id="299467"/>
    <lineage>
        <taxon>Eukaryota</taxon>
        <taxon>Metazoa</taxon>
        <taxon>Ecdysozoa</taxon>
        <taxon>Arthropoda</taxon>
        <taxon>Chelicerata</taxon>
        <taxon>Arachnida</taxon>
        <taxon>Acari</taxon>
        <taxon>Acariformes</taxon>
        <taxon>Trombidiformes</taxon>
        <taxon>Prostigmata</taxon>
        <taxon>Anystina</taxon>
        <taxon>Parasitengona</taxon>
        <taxon>Trombiculoidea</taxon>
        <taxon>Trombiculidae</taxon>
        <taxon>Leptotrombidium</taxon>
    </lineage>
</organism>
<dbReference type="STRING" id="299467.A0A443RWW3"/>
<dbReference type="AlphaFoldDB" id="A0A443RWW3"/>
<dbReference type="Pfam" id="PF07654">
    <property type="entry name" value="C1-set"/>
    <property type="match status" value="1"/>
</dbReference>
<dbReference type="InterPro" id="IPR013783">
    <property type="entry name" value="Ig-like_fold"/>
</dbReference>
<name>A0A443RWW3_9ACAR</name>
<dbReference type="Proteomes" id="UP000288716">
    <property type="component" value="Unassembled WGS sequence"/>
</dbReference>
<evidence type="ECO:0000313" key="2">
    <source>
        <dbReference type="EMBL" id="RWS19618.1"/>
    </source>
</evidence>